<keyword evidence="2" id="KW-0808">Transferase</keyword>
<dbReference type="SUPFAM" id="SSF56672">
    <property type="entry name" value="DNA/RNA polymerases"/>
    <property type="match status" value="1"/>
</dbReference>
<dbReference type="EMBL" id="MN532593">
    <property type="protein sequence ID" value="QGY72536.1"/>
    <property type="molecule type" value="Genomic_RNA"/>
</dbReference>
<keyword evidence="3" id="KW-0548">Nucleotidyltransferase</keyword>
<proteinExistence type="predicted"/>
<evidence type="ECO:0000256" key="2">
    <source>
        <dbReference type="ARBA" id="ARBA00022679"/>
    </source>
</evidence>
<evidence type="ECO:0000256" key="3">
    <source>
        <dbReference type="ARBA" id="ARBA00022695"/>
    </source>
</evidence>
<evidence type="ECO:0000313" key="4">
    <source>
        <dbReference type="EMBL" id="QGY72536.1"/>
    </source>
</evidence>
<dbReference type="RefSeq" id="YP_010800206.1">
    <property type="nucleotide sequence ID" value="NC_076741.1"/>
</dbReference>
<evidence type="ECO:0000256" key="1">
    <source>
        <dbReference type="ARBA" id="ARBA00022484"/>
    </source>
</evidence>
<evidence type="ECO:0000313" key="5">
    <source>
        <dbReference type="Proteomes" id="UP000830555"/>
    </source>
</evidence>
<dbReference type="GeneID" id="80538685"/>
<protein>
    <submittedName>
        <fullName evidence="4">RNA dependent RNA polymerase</fullName>
    </submittedName>
</protein>
<name>A0ABX6FK39_9VIRU</name>
<dbReference type="InterPro" id="IPR008686">
    <property type="entry name" value="RNA_pol_mitovir"/>
</dbReference>
<accession>A0ABX6FK39</accession>
<organism evidence="4 5">
    <name type="scientific">Plasmopara viticola lesion associated ourmia-like virus 6</name>
    <dbReference type="NCBI Taxonomy" id="2686531"/>
    <lineage>
        <taxon>Viruses</taxon>
        <taxon>Riboviria</taxon>
        <taxon>Orthornavirae</taxon>
        <taxon>Lenarviricota</taxon>
        <taxon>Miaviricetes</taxon>
        <taxon>Ourlivirales</taxon>
        <taxon>Botourmiaviridae</taxon>
        <taxon>Magoulivirus</taxon>
        <taxon>Magoulivirus betaplasmoparae</taxon>
    </lineage>
</organism>
<keyword evidence="5" id="KW-1185">Reference proteome</keyword>
<dbReference type="Proteomes" id="UP000830555">
    <property type="component" value="Segment"/>
</dbReference>
<dbReference type="Pfam" id="PF05919">
    <property type="entry name" value="Mitovir_RNA_pol"/>
    <property type="match status" value="1"/>
</dbReference>
<sequence>MSGRENLKTRNAFFSLDCSVRRRFIRFVGLLEELYGVRLPIPSLDGDERLSALKKFCGGLIEGSVHPWRRSISRLSSDARMSIAMSLFLFRKTLPSSEPDMRAYAERMSSPRPDYDPSFLRFARKEVKKMFPVGWDLTSYPNACINSTLSESSCFQNKRADGGCRSYVLSGGVSWNDHAKYVEKVLTMETADSLSPSKVAKVETGGKWRVVSTADCHMSLLKPLNTSIYNRLSRFDWLLRGEATLKAFRGFKRKQGEVFVSGDYESATDNLSMDVQKGILSAILENSHSVPQGVKDLAADSQELDLLLEGQVYRQRRGQLMGNLLSFPLLCIVNYLAFRFYTGTAKGELPVKINGDDIVFRSTPEVAKKWSDGVVGSGLTLSKGKTMVHKTYFSLNSKLFTARSKKLRIVPAIRSTAFGFKDVEDGVYSVSGRWKRVLQDFPCSRRKCEVLAKHFLRLNCKYIVASRRSITRGLDMRVPVGAIMSVNLWRRECFYLSFPKEEPLPLSPQARATLRIPEGWECRRVENPTEEMLEKEKEIGPAFLEFAWDGKGFSREISPAERREDYRRQVALSPSYRPGSIKSRKKQARLLGLSLQNTKRFLKPTILRDGRVLRDPYEIVRIYRPSGKRMWLPIGFLSREQFSLKGLGADPEPEWSGPTPGLSLGRGTVWDCSSEDGETLIQCLPGAKVKLFYGFIGIGPPTCF</sequence>
<dbReference type="InterPro" id="IPR043502">
    <property type="entry name" value="DNA/RNA_pol_sf"/>
</dbReference>
<keyword evidence="1" id="KW-0696">RNA-directed RNA polymerase</keyword>
<reference evidence="4" key="1">
    <citation type="journal article" date="2020" name="Virus Evol.">
        <title>Analysis of the virome associated to grapevine downy mildew lesions reveals new mycovirus lineages.</title>
        <authorList>
            <person name="Chiapello M."/>
            <person name="Rodriguez-Romero J."/>
            <person name="Ayllon M.A."/>
            <person name="Turina M."/>
        </authorList>
    </citation>
    <scope>NUCLEOTIDE SEQUENCE</scope>
    <source>
        <strain evidence="4">DMG-B_8483</strain>
    </source>
</reference>